<name>A0A560H7Y1_9PROT</name>
<dbReference type="Proteomes" id="UP000315751">
    <property type="component" value="Unassembled WGS sequence"/>
</dbReference>
<keyword evidence="1" id="KW-0812">Transmembrane</keyword>
<accession>A0A560H7Y1</accession>
<keyword evidence="1" id="KW-0472">Membrane</keyword>
<keyword evidence="3" id="KW-1185">Reference proteome</keyword>
<comment type="caution">
    <text evidence="2">The sequence shown here is derived from an EMBL/GenBank/DDBJ whole genome shotgun (WGS) entry which is preliminary data.</text>
</comment>
<proteinExistence type="predicted"/>
<evidence type="ECO:0000256" key="1">
    <source>
        <dbReference type="SAM" id="Phobius"/>
    </source>
</evidence>
<dbReference type="AlphaFoldDB" id="A0A560H7Y1"/>
<dbReference type="RefSeq" id="WP_145733060.1">
    <property type="nucleotide sequence ID" value="NZ_VITR01000007.1"/>
</dbReference>
<organism evidence="2 3">
    <name type="scientific">Nitrospirillum amazonense</name>
    <dbReference type="NCBI Taxonomy" id="28077"/>
    <lineage>
        <taxon>Bacteria</taxon>
        <taxon>Pseudomonadati</taxon>
        <taxon>Pseudomonadota</taxon>
        <taxon>Alphaproteobacteria</taxon>
        <taxon>Rhodospirillales</taxon>
        <taxon>Azospirillaceae</taxon>
        <taxon>Nitrospirillum</taxon>
    </lineage>
</organism>
<gene>
    <name evidence="2" type="ORF">FBZ90_107297</name>
</gene>
<reference evidence="2 3" key="1">
    <citation type="submission" date="2019-06" db="EMBL/GenBank/DDBJ databases">
        <title>Genomic Encyclopedia of Type Strains, Phase IV (KMG-V): Genome sequencing to study the core and pangenomes of soil and plant-associated prokaryotes.</title>
        <authorList>
            <person name="Whitman W."/>
        </authorList>
    </citation>
    <scope>NUCLEOTIDE SEQUENCE [LARGE SCALE GENOMIC DNA]</scope>
    <source>
        <strain evidence="2 3">BR 11622</strain>
    </source>
</reference>
<protein>
    <recommendedName>
        <fullName evidence="4">Paraquat-inducible protein A</fullName>
    </recommendedName>
</protein>
<sequence>MPLTDPTPPAVAVCEGCGVVLTGGPSPHTPRCPRCEKAIGPRPLADALFLVALAVGGTLLVTAATFTMTEVSAEPPHGALMGAWRRPATP</sequence>
<dbReference type="EMBL" id="VITR01000007">
    <property type="protein sequence ID" value="TWB41919.1"/>
    <property type="molecule type" value="Genomic_DNA"/>
</dbReference>
<feature type="transmembrane region" description="Helical" evidence="1">
    <location>
        <begin position="47"/>
        <end position="66"/>
    </location>
</feature>
<evidence type="ECO:0000313" key="3">
    <source>
        <dbReference type="Proteomes" id="UP000315751"/>
    </source>
</evidence>
<evidence type="ECO:0000313" key="2">
    <source>
        <dbReference type="EMBL" id="TWB41919.1"/>
    </source>
</evidence>
<keyword evidence="1" id="KW-1133">Transmembrane helix</keyword>
<evidence type="ECO:0008006" key="4">
    <source>
        <dbReference type="Google" id="ProtNLM"/>
    </source>
</evidence>